<dbReference type="PROSITE" id="PS51767">
    <property type="entry name" value="PEPTIDASE_A1"/>
    <property type="match status" value="1"/>
</dbReference>
<dbReference type="Gene3D" id="2.40.70.10">
    <property type="entry name" value="Acid Proteases"/>
    <property type="match status" value="2"/>
</dbReference>
<dbReference type="Proteomes" id="UP000297814">
    <property type="component" value="Unassembled WGS sequence"/>
</dbReference>
<dbReference type="EMBL" id="PQXK01000064">
    <property type="protein sequence ID" value="TGO38915.1"/>
    <property type="molecule type" value="Genomic_DNA"/>
</dbReference>
<evidence type="ECO:0000313" key="5">
    <source>
        <dbReference type="EMBL" id="TGO38915.1"/>
    </source>
</evidence>
<feature type="transmembrane region" description="Helical" evidence="3">
    <location>
        <begin position="468"/>
        <end position="488"/>
    </location>
</feature>
<keyword evidence="3" id="KW-1133">Transmembrane helix</keyword>
<dbReference type="GO" id="GO:0005576">
    <property type="term" value="C:extracellular region"/>
    <property type="evidence" value="ECO:0007669"/>
    <property type="project" value="TreeGrafter"/>
</dbReference>
<dbReference type="SUPFAM" id="SSF50630">
    <property type="entry name" value="Acid proteases"/>
    <property type="match status" value="1"/>
</dbReference>
<comment type="caution">
    <text evidence="5">The sequence shown here is derived from an EMBL/GenBank/DDBJ whole genome shotgun (WGS) entry which is preliminary data.</text>
</comment>
<dbReference type="CDD" id="cd05471">
    <property type="entry name" value="pepsin_like"/>
    <property type="match status" value="1"/>
</dbReference>
<feature type="domain" description="Peptidase A1" evidence="4">
    <location>
        <begin position="67"/>
        <end position="424"/>
    </location>
</feature>
<proteinExistence type="inferred from homology"/>
<feature type="region of interest" description="Disordered" evidence="2">
    <location>
        <begin position="511"/>
        <end position="555"/>
    </location>
</feature>
<evidence type="ECO:0000259" key="4">
    <source>
        <dbReference type="PROSITE" id="PS51767"/>
    </source>
</evidence>
<keyword evidence="6" id="KW-1185">Reference proteome</keyword>
<dbReference type="Pfam" id="PF00026">
    <property type="entry name" value="Asp"/>
    <property type="match status" value="1"/>
</dbReference>
<sequence length="856" mass="93021">MTWDSSLVRFRVFDTKIKTMISVMGMCALTQPLLLLILGACVTGVEAATALSLTPSTEWYGDDGSWSAVSIRLGTPKQWVNLFPNTLSAETWVVGPYGCQDSDSTCLDSRGSIFNATQSSTWEPSLTLESSPYWRLGTGNSLQWPPYGDYGLDNLAFGPDGPTIPNATIAMINATEYWIGSFGLGASTGNFSYVTPNVTYAQLETLGEILGAAYGYTAGAIYQQKGEPMSLTLGGYDENRFIPHNVSFTLTQNPPVPQVFVDSISVISSNGSNAPIQLVSSEENINALIDSSTPYLWLPETVCNRFADALGLSYNESLNLYTFDENPTQHNNLSDSSTTTTFTFRFKDKPSASDFVEIDLPYAAFDLSLSYPYIPNTEYGTDEASKFYFPLARSANSSQYTIGRAFLQEAYIITSYETNQFALYQAVHVSDTLNNKSIIAIPSGDSTTGQETDTASSDQNTGLTKGQIAGIVIGVLGTIATLLATLYFSYIKFYKPKKLALALKNSTSESEAGVNLQRLDSPPATGTYSSEAPGDVSHPVEINSDTAQPTEVSSEVPHQRLELAAVIPKELSAETAVELPAEVPAECFHGRITVDNTPIASPTISPISDSHSGSLPSMNALAISSAEPSFEKGSILVTPTRSSIVADQVSPISSETRLRPDVFSPIAEIQHRMSPPPTYALAKPNNYDFAGAFLSGDQPISQFAPSTSSEAPGPSNYVFAGAMPPAVQPPNPFTPTTTSRDAQVNEWHRRNVERQEHEKELHRQALAHEEEIRESQFQARRLAHRQELERMERLGTDMFKYCNEDVGSIREPFRDIAQHDENGPRDIPHTIQDEGAMAGVSAQGGAPEIARVTALR</sequence>
<keyword evidence="3" id="KW-0812">Transmembrane</keyword>
<dbReference type="InterPro" id="IPR021109">
    <property type="entry name" value="Peptidase_aspartic_dom_sf"/>
</dbReference>
<dbReference type="PANTHER" id="PTHR47965">
    <property type="entry name" value="ASPARTYL PROTEASE-RELATED"/>
    <property type="match status" value="1"/>
</dbReference>
<feature type="compositionally biased region" description="Polar residues" evidence="2">
    <location>
        <begin position="543"/>
        <end position="553"/>
    </location>
</feature>
<accession>A0A4Z1GQ92</accession>
<reference evidence="5 6" key="1">
    <citation type="submission" date="2017-12" db="EMBL/GenBank/DDBJ databases">
        <title>Comparative genomics of Botrytis spp.</title>
        <authorList>
            <person name="Valero-Jimenez C.A."/>
            <person name="Tapia P."/>
            <person name="Veloso J."/>
            <person name="Silva-Moreno E."/>
            <person name="Staats M."/>
            <person name="Valdes J.H."/>
            <person name="Van Kan J.A.L."/>
        </authorList>
    </citation>
    <scope>NUCLEOTIDE SEQUENCE [LARGE SCALE GENOMIC DNA]</scope>
    <source>
        <strain evidence="5 6">Bh0001</strain>
    </source>
</reference>
<comment type="similarity">
    <text evidence="1">Belongs to the peptidase A1 family.</text>
</comment>
<dbReference type="GO" id="GO:0006508">
    <property type="term" value="P:proteolysis"/>
    <property type="evidence" value="ECO:0007669"/>
    <property type="project" value="InterPro"/>
</dbReference>
<organism evidence="5 6">
    <name type="scientific">Botrytis hyacinthi</name>
    <dbReference type="NCBI Taxonomy" id="278943"/>
    <lineage>
        <taxon>Eukaryota</taxon>
        <taxon>Fungi</taxon>
        <taxon>Dikarya</taxon>
        <taxon>Ascomycota</taxon>
        <taxon>Pezizomycotina</taxon>
        <taxon>Leotiomycetes</taxon>
        <taxon>Helotiales</taxon>
        <taxon>Sclerotiniaceae</taxon>
        <taxon>Botrytis</taxon>
    </lineage>
</organism>
<evidence type="ECO:0000256" key="1">
    <source>
        <dbReference type="ARBA" id="ARBA00007447"/>
    </source>
</evidence>
<evidence type="ECO:0000256" key="3">
    <source>
        <dbReference type="SAM" id="Phobius"/>
    </source>
</evidence>
<dbReference type="PANTHER" id="PTHR47965:SF101">
    <property type="entry name" value="HYPOTHETICAL ASPARTYL PROTEASE (EUROFUNG)-RELATED"/>
    <property type="match status" value="1"/>
</dbReference>
<evidence type="ECO:0000313" key="6">
    <source>
        <dbReference type="Proteomes" id="UP000297814"/>
    </source>
</evidence>
<dbReference type="InterPro" id="IPR034164">
    <property type="entry name" value="Pepsin-like_dom"/>
</dbReference>
<dbReference type="GO" id="GO:0031505">
    <property type="term" value="P:fungal-type cell wall organization"/>
    <property type="evidence" value="ECO:0007669"/>
    <property type="project" value="TreeGrafter"/>
</dbReference>
<evidence type="ECO:0000256" key="2">
    <source>
        <dbReference type="SAM" id="MobiDB-lite"/>
    </source>
</evidence>
<dbReference type="AlphaFoldDB" id="A0A4Z1GQ92"/>
<gene>
    <name evidence="5" type="ORF">BHYA_0064g00110</name>
</gene>
<dbReference type="InterPro" id="IPR033121">
    <property type="entry name" value="PEPTIDASE_A1"/>
</dbReference>
<name>A0A4Z1GQ92_9HELO</name>
<dbReference type="InterPro" id="IPR001461">
    <property type="entry name" value="Aspartic_peptidase_A1"/>
</dbReference>
<keyword evidence="3" id="KW-0472">Membrane</keyword>
<protein>
    <recommendedName>
        <fullName evidence="4">Peptidase A1 domain-containing protein</fullName>
    </recommendedName>
</protein>
<dbReference type="GO" id="GO:0009277">
    <property type="term" value="C:fungal-type cell wall"/>
    <property type="evidence" value="ECO:0007669"/>
    <property type="project" value="TreeGrafter"/>
</dbReference>
<dbReference type="GO" id="GO:0004190">
    <property type="term" value="F:aspartic-type endopeptidase activity"/>
    <property type="evidence" value="ECO:0007669"/>
    <property type="project" value="InterPro"/>
</dbReference>